<proteinExistence type="predicted"/>
<dbReference type="Proteomes" id="UP001205740">
    <property type="component" value="Unassembled WGS sequence"/>
</dbReference>
<gene>
    <name evidence="1" type="ORF">LX12_003867</name>
</gene>
<evidence type="ECO:0000313" key="2">
    <source>
        <dbReference type="Proteomes" id="UP001205740"/>
    </source>
</evidence>
<dbReference type="EMBL" id="JAMTCG010000007">
    <property type="protein sequence ID" value="MCP2162659.1"/>
    <property type="molecule type" value="Genomic_DNA"/>
</dbReference>
<organism evidence="1 2">
    <name type="scientific">Williamsia serinedens</name>
    <dbReference type="NCBI Taxonomy" id="391736"/>
    <lineage>
        <taxon>Bacteria</taxon>
        <taxon>Bacillati</taxon>
        <taxon>Actinomycetota</taxon>
        <taxon>Actinomycetes</taxon>
        <taxon>Mycobacteriales</taxon>
        <taxon>Nocardiaceae</taxon>
        <taxon>Williamsia</taxon>
    </lineage>
</organism>
<evidence type="ECO:0000313" key="1">
    <source>
        <dbReference type="EMBL" id="MCP2162659.1"/>
    </source>
</evidence>
<evidence type="ECO:0008006" key="3">
    <source>
        <dbReference type="Google" id="ProtNLM"/>
    </source>
</evidence>
<accession>A0ABT1H5Z3</accession>
<reference evidence="1 2" key="1">
    <citation type="submission" date="2022-06" db="EMBL/GenBank/DDBJ databases">
        <title>Genomic Encyclopedia of Archaeal and Bacterial Type Strains, Phase II (KMG-II): from individual species to whole genera.</title>
        <authorList>
            <person name="Goeker M."/>
        </authorList>
    </citation>
    <scope>NUCLEOTIDE SEQUENCE [LARGE SCALE GENOMIC DNA]</scope>
    <source>
        <strain evidence="1 2">DSM 45037</strain>
    </source>
</reference>
<comment type="caution">
    <text evidence="1">The sequence shown here is derived from an EMBL/GenBank/DDBJ whole genome shotgun (WGS) entry which is preliminary data.</text>
</comment>
<sequence length="284" mass="29841">MTVTVKNVFVAQSIDGGVYWRAPLGTEQPTDATSPLDDAFENQGTCSKDGLSVGIARSSKSEQDFDGVDYVDIQDEYNGTFKLTLMDVELESVKKTAFGDEKVTFEPATTSHGNRYHVEHSQDQLPLSSHVFWTRSGKKMKRWVVEVGRVTDIAEMKAQRDASTKLELTIKAKRNSNGNLVEEYGDDGEKLPATPTTKTVTITGSPTGGTFTLSVGGQTTSALPNNATASAVDTALEALSTVGTGNATVTGSAGGPYSVTLANGGTLTATSSLTGGTNPGVTVS</sequence>
<protein>
    <recommendedName>
        <fullName evidence="3">Major tail protein</fullName>
    </recommendedName>
</protein>
<dbReference type="RefSeq" id="WP_253656220.1">
    <property type="nucleotide sequence ID" value="NZ_BAAAOE010000002.1"/>
</dbReference>
<keyword evidence="2" id="KW-1185">Reference proteome</keyword>
<name>A0ABT1H5Z3_9NOCA</name>